<reference evidence="3" key="2">
    <citation type="submission" date="2023-05" db="EMBL/GenBank/DDBJ databases">
        <authorList>
            <consortium name="Lawrence Berkeley National Laboratory"/>
            <person name="Steindorff A."/>
            <person name="Hensen N."/>
            <person name="Bonometti L."/>
            <person name="Westerberg I."/>
            <person name="Brannstrom I.O."/>
            <person name="Guillou S."/>
            <person name="Cros-Aarteil S."/>
            <person name="Calhoun S."/>
            <person name="Haridas S."/>
            <person name="Kuo A."/>
            <person name="Mondo S."/>
            <person name="Pangilinan J."/>
            <person name="Riley R."/>
            <person name="Labutti K."/>
            <person name="Andreopoulos B."/>
            <person name="Lipzen A."/>
            <person name="Chen C."/>
            <person name="Yanf M."/>
            <person name="Daum C."/>
            <person name="Ng V."/>
            <person name="Clum A."/>
            <person name="Ohm R."/>
            <person name="Martin F."/>
            <person name="Silar P."/>
            <person name="Natvig D."/>
            <person name="Lalanne C."/>
            <person name="Gautier V."/>
            <person name="Ament-Velasquez S.L."/>
            <person name="Kruys A."/>
            <person name="Hutchinson M.I."/>
            <person name="Powell A.J."/>
            <person name="Barry K."/>
            <person name="Miller A.N."/>
            <person name="Grigoriev I.V."/>
            <person name="Debuchy R."/>
            <person name="Gladieux P."/>
            <person name="Thoren M.H."/>
            <person name="Johannesson H."/>
        </authorList>
    </citation>
    <scope>NUCLEOTIDE SEQUENCE</scope>
    <source>
        <strain evidence="3">CBS 990.96</strain>
    </source>
</reference>
<dbReference type="AlphaFoldDB" id="A0AAN7GTN7"/>
<evidence type="ECO:0000313" key="4">
    <source>
        <dbReference type="Proteomes" id="UP001301958"/>
    </source>
</evidence>
<name>A0AAN7GTN7_9PEZI</name>
<evidence type="ECO:0000313" key="3">
    <source>
        <dbReference type="EMBL" id="KAK4224298.1"/>
    </source>
</evidence>
<dbReference type="Proteomes" id="UP001301958">
    <property type="component" value="Unassembled WGS sequence"/>
</dbReference>
<keyword evidence="2" id="KW-0812">Transmembrane</keyword>
<feature type="region of interest" description="Disordered" evidence="1">
    <location>
        <begin position="84"/>
        <end position="104"/>
    </location>
</feature>
<proteinExistence type="predicted"/>
<keyword evidence="2" id="KW-1133">Transmembrane helix</keyword>
<feature type="compositionally biased region" description="Low complexity" evidence="1">
    <location>
        <begin position="204"/>
        <end position="224"/>
    </location>
</feature>
<organism evidence="3 4">
    <name type="scientific">Podospora fimiseda</name>
    <dbReference type="NCBI Taxonomy" id="252190"/>
    <lineage>
        <taxon>Eukaryota</taxon>
        <taxon>Fungi</taxon>
        <taxon>Dikarya</taxon>
        <taxon>Ascomycota</taxon>
        <taxon>Pezizomycotina</taxon>
        <taxon>Sordariomycetes</taxon>
        <taxon>Sordariomycetidae</taxon>
        <taxon>Sordariales</taxon>
        <taxon>Podosporaceae</taxon>
        <taxon>Podospora</taxon>
    </lineage>
</organism>
<dbReference type="EMBL" id="MU865397">
    <property type="protein sequence ID" value="KAK4224298.1"/>
    <property type="molecule type" value="Genomic_DNA"/>
</dbReference>
<keyword evidence="4" id="KW-1185">Reference proteome</keyword>
<keyword evidence="2" id="KW-0472">Membrane</keyword>
<sequence>MSSFLAIQVDSFPKDPETGEVSWPVRHAMFLLFGLSLVIIVPFTIVAFRVNQLSAYFGKYFHRFWPSTPSTDLPVHNVPKKNLVRDDLDSDSDSTASEMSDVSSRRVRQQKFKLNRTQTAWRNILPLLGVGRSPAASVKSKKASSRLSSPSRRSVGSKRLFLRKHLYAPLFGWEGWYFHTRIPLVRRWWKYKYYTESLYGGGSSSSSVSRSMKSQASRVSSESESSNRGRWHDRVVRDYPLHRVMGPVWEGIAKMGRKKEKDEDEIIEDTGSGLDLHKWAMQGASMAGTGRLHGQGRDTFYGTAREWAMKKASTFRKPAPRVDLEKGLPL</sequence>
<evidence type="ECO:0000256" key="2">
    <source>
        <dbReference type="SAM" id="Phobius"/>
    </source>
</evidence>
<feature type="transmembrane region" description="Helical" evidence="2">
    <location>
        <begin position="28"/>
        <end position="50"/>
    </location>
</feature>
<feature type="region of interest" description="Disordered" evidence="1">
    <location>
        <begin position="199"/>
        <end position="229"/>
    </location>
</feature>
<reference evidence="3" key="1">
    <citation type="journal article" date="2023" name="Mol. Phylogenet. Evol.">
        <title>Genome-scale phylogeny and comparative genomics of the fungal order Sordariales.</title>
        <authorList>
            <person name="Hensen N."/>
            <person name="Bonometti L."/>
            <person name="Westerberg I."/>
            <person name="Brannstrom I.O."/>
            <person name="Guillou S."/>
            <person name="Cros-Aarteil S."/>
            <person name="Calhoun S."/>
            <person name="Haridas S."/>
            <person name="Kuo A."/>
            <person name="Mondo S."/>
            <person name="Pangilinan J."/>
            <person name="Riley R."/>
            <person name="LaButti K."/>
            <person name="Andreopoulos B."/>
            <person name="Lipzen A."/>
            <person name="Chen C."/>
            <person name="Yan M."/>
            <person name="Daum C."/>
            <person name="Ng V."/>
            <person name="Clum A."/>
            <person name="Steindorff A."/>
            <person name="Ohm R.A."/>
            <person name="Martin F."/>
            <person name="Silar P."/>
            <person name="Natvig D.O."/>
            <person name="Lalanne C."/>
            <person name="Gautier V."/>
            <person name="Ament-Velasquez S.L."/>
            <person name="Kruys A."/>
            <person name="Hutchinson M.I."/>
            <person name="Powell A.J."/>
            <person name="Barry K."/>
            <person name="Miller A.N."/>
            <person name="Grigoriev I.V."/>
            <person name="Debuchy R."/>
            <person name="Gladieux P."/>
            <person name="Hiltunen Thoren M."/>
            <person name="Johannesson H."/>
        </authorList>
    </citation>
    <scope>NUCLEOTIDE SEQUENCE</scope>
    <source>
        <strain evidence="3">CBS 990.96</strain>
    </source>
</reference>
<protein>
    <submittedName>
        <fullName evidence="3">Uncharacterized protein</fullName>
    </submittedName>
</protein>
<accession>A0AAN7GTN7</accession>
<gene>
    <name evidence="3" type="ORF">QBC38DRAFT_24200</name>
</gene>
<evidence type="ECO:0000256" key="1">
    <source>
        <dbReference type="SAM" id="MobiDB-lite"/>
    </source>
</evidence>
<comment type="caution">
    <text evidence="3">The sequence shown here is derived from an EMBL/GenBank/DDBJ whole genome shotgun (WGS) entry which is preliminary data.</text>
</comment>